<keyword evidence="2" id="KW-0472">Membrane</keyword>
<keyword evidence="4" id="KW-1185">Reference proteome</keyword>
<feature type="transmembrane region" description="Helical" evidence="2">
    <location>
        <begin position="42"/>
        <end position="61"/>
    </location>
</feature>
<evidence type="ECO:0000313" key="4">
    <source>
        <dbReference type="Proteomes" id="UP000317982"/>
    </source>
</evidence>
<gene>
    <name evidence="3" type="ORF">FL583_11805</name>
</gene>
<organism evidence="3 4">
    <name type="scientific">Cryptosporangium phraense</name>
    <dbReference type="NCBI Taxonomy" id="2593070"/>
    <lineage>
        <taxon>Bacteria</taxon>
        <taxon>Bacillati</taxon>
        <taxon>Actinomycetota</taxon>
        <taxon>Actinomycetes</taxon>
        <taxon>Cryptosporangiales</taxon>
        <taxon>Cryptosporangiaceae</taxon>
        <taxon>Cryptosporangium</taxon>
    </lineage>
</organism>
<dbReference type="Proteomes" id="UP000317982">
    <property type="component" value="Unassembled WGS sequence"/>
</dbReference>
<evidence type="ECO:0000256" key="2">
    <source>
        <dbReference type="SAM" id="Phobius"/>
    </source>
</evidence>
<feature type="region of interest" description="Disordered" evidence="1">
    <location>
        <begin position="71"/>
        <end position="93"/>
    </location>
</feature>
<proteinExistence type="predicted"/>
<dbReference type="RefSeq" id="WP_142704640.1">
    <property type="nucleotide sequence ID" value="NZ_VIRS01000007.1"/>
</dbReference>
<keyword evidence="2" id="KW-1133">Transmembrane helix</keyword>
<accession>A0A545ATJ1</accession>
<reference evidence="3 4" key="1">
    <citation type="submission" date="2019-07" db="EMBL/GenBank/DDBJ databases">
        <title>Cryptosporangium phraense sp. nov., isolated from plant litter.</title>
        <authorList>
            <person name="Suriyachadkun C."/>
        </authorList>
    </citation>
    <scope>NUCLEOTIDE SEQUENCE [LARGE SCALE GENOMIC DNA]</scope>
    <source>
        <strain evidence="3 4">A-T 5661</strain>
    </source>
</reference>
<evidence type="ECO:0000313" key="3">
    <source>
        <dbReference type="EMBL" id="TQS44658.1"/>
    </source>
</evidence>
<dbReference type="OrthoDB" id="9945090at2"/>
<comment type="caution">
    <text evidence="3">The sequence shown here is derived from an EMBL/GenBank/DDBJ whole genome shotgun (WGS) entry which is preliminary data.</text>
</comment>
<sequence length="238" mass="24335">MTLDDPTLTAALAAHERAIRDGIVPPGGPAARATVTRRRRRTAVVAAAAAVVAVVAGIGLLRAGPGEDRAVIPAAPPSRSTAPTPSKPPAPALADDTIDFSRAPESQCGGPTIRFHDGDSDYVHRLGTVFSYHVKMNGGRTTDLTGDGKPDRIAELGCVGEGGGTGQYFLFLLTGAAPNWTVAGAGVPTSGPNDGWEIISIEPEDGGVVKVGLADPGGRGTELRLTWDGTRLTTVGSN</sequence>
<protein>
    <submittedName>
        <fullName evidence="3">Uncharacterized protein</fullName>
    </submittedName>
</protein>
<dbReference type="AlphaFoldDB" id="A0A545ATJ1"/>
<evidence type="ECO:0000256" key="1">
    <source>
        <dbReference type="SAM" id="MobiDB-lite"/>
    </source>
</evidence>
<dbReference type="InParanoid" id="A0A545ATJ1"/>
<dbReference type="EMBL" id="VIRS01000007">
    <property type="protein sequence ID" value="TQS44658.1"/>
    <property type="molecule type" value="Genomic_DNA"/>
</dbReference>
<keyword evidence="2" id="KW-0812">Transmembrane</keyword>
<name>A0A545ATJ1_9ACTN</name>